<evidence type="ECO:0000256" key="2">
    <source>
        <dbReference type="ARBA" id="ARBA00035108"/>
    </source>
</evidence>
<dbReference type="KEGG" id="tsy:THSYN_11845"/>
<accession>A0A2K8U7L8</accession>
<name>A0A2K8U7L8_9GAMM</name>
<evidence type="ECO:0000256" key="1">
    <source>
        <dbReference type="ARBA" id="ARBA00022987"/>
    </source>
</evidence>
<reference evidence="4 5" key="1">
    <citation type="submission" date="2017-03" db="EMBL/GenBank/DDBJ databases">
        <title>Complete genome sequence of Candidatus 'Thiodictyon syntrophicum' sp. nov. strain Cad16T, a photolithoautotroph purple sulfur bacterium isolated from an alpine meromictic lake.</title>
        <authorList>
            <person name="Luedin S.M."/>
            <person name="Pothier J.F."/>
            <person name="Danza F."/>
            <person name="Storelli N."/>
            <person name="Wittwer M."/>
            <person name="Tonolla M."/>
        </authorList>
    </citation>
    <scope>NUCLEOTIDE SEQUENCE [LARGE SCALE GENOMIC DNA]</scope>
    <source>
        <strain evidence="4 5">Cad16T</strain>
    </source>
</reference>
<keyword evidence="1" id="KW-0304">Gas vesicle</keyword>
<comment type="subcellular location">
    <subcellularLocation>
        <location evidence="2">Gas vesicle</location>
    </subcellularLocation>
</comment>
<evidence type="ECO:0008006" key="6">
    <source>
        <dbReference type="Google" id="ProtNLM"/>
    </source>
</evidence>
<dbReference type="PANTHER" id="PTHR36852">
    <property type="entry name" value="PROTEIN GVPL 2"/>
    <property type="match status" value="1"/>
</dbReference>
<dbReference type="EMBL" id="CP020370">
    <property type="protein sequence ID" value="AUB81580.1"/>
    <property type="molecule type" value="Genomic_DNA"/>
</dbReference>
<dbReference type="AlphaFoldDB" id="A0A2K8U7L8"/>
<evidence type="ECO:0000313" key="4">
    <source>
        <dbReference type="EMBL" id="AUB81580.1"/>
    </source>
</evidence>
<dbReference type="Pfam" id="PF06386">
    <property type="entry name" value="GvpL_GvpF"/>
    <property type="match status" value="1"/>
</dbReference>
<sequence>MRAIYAFCFAPASLQIDQAAALGLGDCGWEEPVYIGAAAGLKAVLSDCPAERFAGAQAEERLADLKWLLPRVEAHDLVITRAMSATTVFPLPFGTLFSSVGALALEAARRRHTLLDFFARMPGREEWAVKALLDRDQATAARLREGFADAADTIVGGRGYLEQQRRKVEAQRAIGPWLSAVIADLDPQLRRCSEAVMTRPARDPAVANWACLVAPGGAAALHAAIERAQAPYLEDGLQLHCSGPWPLYSFCGAP</sequence>
<gene>
    <name evidence="4" type="ORF">THSYN_11845</name>
</gene>
<evidence type="ECO:0000256" key="3">
    <source>
        <dbReference type="ARBA" id="ARBA00035643"/>
    </source>
</evidence>
<organism evidence="4 5">
    <name type="scientific">Candidatus Thiodictyon syntrophicum</name>
    <dbReference type="NCBI Taxonomy" id="1166950"/>
    <lineage>
        <taxon>Bacteria</taxon>
        <taxon>Pseudomonadati</taxon>
        <taxon>Pseudomonadota</taxon>
        <taxon>Gammaproteobacteria</taxon>
        <taxon>Chromatiales</taxon>
        <taxon>Chromatiaceae</taxon>
        <taxon>Thiodictyon</taxon>
    </lineage>
</organism>
<dbReference type="RefSeq" id="WP_100919346.1">
    <property type="nucleotide sequence ID" value="NZ_CP020370.1"/>
</dbReference>
<comment type="similarity">
    <text evidence="3">Belongs to the gas vesicle GvpF/GvpL family.</text>
</comment>
<protein>
    <recommendedName>
        <fullName evidence="6">Gas vesicle protein GvpFL</fullName>
    </recommendedName>
</protein>
<dbReference type="GO" id="GO:0031412">
    <property type="term" value="P:gas vesicle organization"/>
    <property type="evidence" value="ECO:0007669"/>
    <property type="project" value="InterPro"/>
</dbReference>
<proteinExistence type="inferred from homology"/>
<dbReference type="PANTHER" id="PTHR36852:SF1">
    <property type="entry name" value="PROTEIN GVPL 2"/>
    <property type="match status" value="1"/>
</dbReference>
<keyword evidence="5" id="KW-1185">Reference proteome</keyword>
<dbReference type="GO" id="GO:0031411">
    <property type="term" value="C:gas vesicle"/>
    <property type="evidence" value="ECO:0007669"/>
    <property type="project" value="UniProtKB-SubCell"/>
</dbReference>
<dbReference type="InterPro" id="IPR009430">
    <property type="entry name" value="GvpL/GvpF"/>
</dbReference>
<dbReference type="Proteomes" id="UP000232638">
    <property type="component" value="Chromosome"/>
</dbReference>
<dbReference type="OrthoDB" id="5766050at2"/>
<evidence type="ECO:0000313" key="5">
    <source>
        <dbReference type="Proteomes" id="UP000232638"/>
    </source>
</evidence>